<dbReference type="AlphaFoldDB" id="A0AAW2QZG2"/>
<comment type="caution">
    <text evidence="1">The sequence shown here is derived from an EMBL/GenBank/DDBJ whole genome shotgun (WGS) entry which is preliminary data.</text>
</comment>
<sequence>MLLWGSSILASLHCDSEAITGIAKSYAYNSKMRHIRIKHNEIKEVLKNAVISLIYVMSERNLMDSLTKGLTMRVILETSRTVGLKPPLA</sequence>
<gene>
    <name evidence="1" type="ORF">Scaly_0986700</name>
</gene>
<dbReference type="EMBL" id="JACGWM010000005">
    <property type="protein sequence ID" value="KAL0373051.1"/>
    <property type="molecule type" value="Genomic_DNA"/>
</dbReference>
<proteinExistence type="predicted"/>
<reference evidence="1" key="2">
    <citation type="journal article" date="2024" name="Plant">
        <title>Genomic evolution and insights into agronomic trait innovations of Sesamum species.</title>
        <authorList>
            <person name="Miao H."/>
            <person name="Wang L."/>
            <person name="Qu L."/>
            <person name="Liu H."/>
            <person name="Sun Y."/>
            <person name="Le M."/>
            <person name="Wang Q."/>
            <person name="Wei S."/>
            <person name="Zheng Y."/>
            <person name="Lin W."/>
            <person name="Duan Y."/>
            <person name="Cao H."/>
            <person name="Xiong S."/>
            <person name="Wang X."/>
            <person name="Wei L."/>
            <person name="Li C."/>
            <person name="Ma Q."/>
            <person name="Ju M."/>
            <person name="Zhao R."/>
            <person name="Li G."/>
            <person name="Mu C."/>
            <person name="Tian Q."/>
            <person name="Mei H."/>
            <person name="Zhang T."/>
            <person name="Gao T."/>
            <person name="Zhang H."/>
        </authorList>
    </citation>
    <scope>NUCLEOTIDE SEQUENCE</scope>
    <source>
        <strain evidence="1">KEN8</strain>
    </source>
</reference>
<protein>
    <submittedName>
        <fullName evidence="1">Uncharacterized protein</fullName>
    </submittedName>
</protein>
<reference evidence="1" key="1">
    <citation type="submission" date="2020-06" db="EMBL/GenBank/DDBJ databases">
        <authorList>
            <person name="Li T."/>
            <person name="Hu X."/>
            <person name="Zhang T."/>
            <person name="Song X."/>
            <person name="Zhang H."/>
            <person name="Dai N."/>
            <person name="Sheng W."/>
            <person name="Hou X."/>
            <person name="Wei L."/>
        </authorList>
    </citation>
    <scope>NUCLEOTIDE SEQUENCE</scope>
    <source>
        <strain evidence="1">KEN8</strain>
        <tissue evidence="1">Leaf</tissue>
    </source>
</reference>
<name>A0AAW2QZG2_9LAMI</name>
<organism evidence="1">
    <name type="scientific">Sesamum calycinum</name>
    <dbReference type="NCBI Taxonomy" id="2727403"/>
    <lineage>
        <taxon>Eukaryota</taxon>
        <taxon>Viridiplantae</taxon>
        <taxon>Streptophyta</taxon>
        <taxon>Embryophyta</taxon>
        <taxon>Tracheophyta</taxon>
        <taxon>Spermatophyta</taxon>
        <taxon>Magnoliopsida</taxon>
        <taxon>eudicotyledons</taxon>
        <taxon>Gunneridae</taxon>
        <taxon>Pentapetalae</taxon>
        <taxon>asterids</taxon>
        <taxon>lamiids</taxon>
        <taxon>Lamiales</taxon>
        <taxon>Pedaliaceae</taxon>
        <taxon>Sesamum</taxon>
    </lineage>
</organism>
<evidence type="ECO:0000313" key="1">
    <source>
        <dbReference type="EMBL" id="KAL0373051.1"/>
    </source>
</evidence>
<accession>A0AAW2QZG2</accession>